<evidence type="ECO:0000259" key="8">
    <source>
        <dbReference type="Pfam" id="PF25145"/>
    </source>
</evidence>
<dbReference type="PANTHER" id="PTHR33507">
    <property type="entry name" value="INNER MEMBRANE PROTEIN YBBJ"/>
    <property type="match status" value="1"/>
</dbReference>
<reference evidence="9" key="1">
    <citation type="submission" date="2018-06" db="EMBL/GenBank/DDBJ databases">
        <authorList>
            <person name="Zhirakovskaya E."/>
        </authorList>
    </citation>
    <scope>NUCLEOTIDE SEQUENCE</scope>
</reference>
<keyword evidence="9" id="KW-0378">Hydrolase</keyword>
<dbReference type="InterPro" id="IPR052165">
    <property type="entry name" value="Membrane_assoc_protease"/>
</dbReference>
<dbReference type="InterPro" id="IPR029045">
    <property type="entry name" value="ClpP/crotonase-like_dom_sf"/>
</dbReference>
<feature type="transmembrane region" description="Helical" evidence="5">
    <location>
        <begin position="611"/>
        <end position="630"/>
    </location>
</feature>
<evidence type="ECO:0000256" key="2">
    <source>
        <dbReference type="ARBA" id="ARBA00022692"/>
    </source>
</evidence>
<feature type="transmembrane region" description="Helical" evidence="5">
    <location>
        <begin position="564"/>
        <end position="580"/>
    </location>
</feature>
<feature type="domain" description="NfeD1b N-terminal" evidence="8">
    <location>
        <begin position="301"/>
        <end position="465"/>
    </location>
</feature>
<organism evidence="9">
    <name type="scientific">hydrothermal vent metagenome</name>
    <dbReference type="NCBI Taxonomy" id="652676"/>
    <lineage>
        <taxon>unclassified sequences</taxon>
        <taxon>metagenomes</taxon>
        <taxon>ecological metagenomes</taxon>
    </lineage>
</organism>
<dbReference type="InterPro" id="IPR012340">
    <property type="entry name" value="NA-bd_OB-fold"/>
</dbReference>
<dbReference type="SUPFAM" id="SSF52096">
    <property type="entry name" value="ClpP/crotonase"/>
    <property type="match status" value="1"/>
</dbReference>
<keyword evidence="4 5" id="KW-0472">Membrane</keyword>
<keyword evidence="3 5" id="KW-1133">Transmembrane helix</keyword>
<sequence length="778" mass="85228">MSFNSHVKQNTVHQVFKSWWSVLLIVGCLFAGISGNVSVWGKPLSEKREGVIENAPPSKNDQPLVQFLKLKSPANDVTLGNITNVALELQNRSSHQNRDAILVLEITPGTSQFHHIRSMAKFLTSSKLSRVRTVAWVPETVTGNNVVLALACKEIVMHPDAQLGDIGRGEKMDEIDKNFIRSIADKRHNRKVNVALVNGMLDLQTRVFKIKIQGKQQGEETESRVVSAKELKRLRDNRVAITDVVTVKEAGELGLLTGSKSRALDLLAVQTAESLAELATLYKIPRSALRENFNSIKTPVVKLIQLNGEINPLLEQFIARQIDRAVAAKANTIVFEIDSPGGYFLTSQNLADRILELKSKEIKTVAYIPKMAFSGAALISLACDEIYLSPTAKIGDIGMIVNDGNGAYQAVPAKMLSPLRISLRNLGKEKGRPPSLLESMCDKNLNVYEVTNIKTGQVWYLTENEIHASNGEWKKGLLVHESRNDNFLTLDSARAHELKITEAPVKDITELKIRLGLSADAPLVAIERTWIDNLIFVLNTPFMTGFLFFAGIVLIYIEMHFTSGLFGIGAVVCFAVFFWSKFLGGTAGWLEVVLFLLGLILIALELFVIPGFGVTGISGGLLVIASLIMASQTFGNLEPYADMQNLSRSMGTLMGSFVAVIIFAMLLNKFLPNIPFMKSIILSPPGAEALAGGPRIRPEFLDLNSPESTATSAATFVGDIGTTRSILRPSGKVQFRDKLLDVVSNGPYIQKGCDVEVIEISGNHVVVQEILQGDDNVV</sequence>
<dbReference type="Pfam" id="PF01957">
    <property type="entry name" value="NfeD"/>
    <property type="match status" value="1"/>
</dbReference>
<dbReference type="GO" id="GO:0005886">
    <property type="term" value="C:plasma membrane"/>
    <property type="evidence" value="ECO:0007669"/>
    <property type="project" value="TreeGrafter"/>
</dbReference>
<evidence type="ECO:0000256" key="4">
    <source>
        <dbReference type="ARBA" id="ARBA00023136"/>
    </source>
</evidence>
<dbReference type="InterPro" id="IPR002810">
    <property type="entry name" value="NfeD-like_C"/>
</dbReference>
<dbReference type="Gene3D" id="2.40.50.140">
    <property type="entry name" value="Nucleic acid-binding proteins"/>
    <property type="match status" value="1"/>
</dbReference>
<accession>A0A3B1DP97</accession>
<dbReference type="Pfam" id="PF24961">
    <property type="entry name" value="NfeD_membrane"/>
    <property type="match status" value="1"/>
</dbReference>
<evidence type="ECO:0000259" key="6">
    <source>
        <dbReference type="Pfam" id="PF01957"/>
    </source>
</evidence>
<evidence type="ECO:0000259" key="7">
    <source>
        <dbReference type="Pfam" id="PF24961"/>
    </source>
</evidence>
<dbReference type="CDD" id="cd07021">
    <property type="entry name" value="Clp_protease_NfeD_like"/>
    <property type="match status" value="1"/>
</dbReference>
<dbReference type="Pfam" id="PF25145">
    <property type="entry name" value="NfeD1b_N"/>
    <property type="match status" value="1"/>
</dbReference>
<dbReference type="InterPro" id="IPR056738">
    <property type="entry name" value="NfeD1b_N"/>
</dbReference>
<dbReference type="GO" id="GO:0006508">
    <property type="term" value="P:proteolysis"/>
    <property type="evidence" value="ECO:0007669"/>
    <property type="project" value="UniProtKB-KW"/>
</dbReference>
<dbReference type="AlphaFoldDB" id="A0A3B1DP97"/>
<dbReference type="Gene3D" id="3.90.226.10">
    <property type="entry name" value="2-enoyl-CoA Hydratase, Chain A, domain 1"/>
    <property type="match status" value="2"/>
</dbReference>
<protein>
    <submittedName>
        <fullName evidence="9">Membrane-bound ClpP-class protease associated with aq_911</fullName>
    </submittedName>
</protein>
<feature type="transmembrane region" description="Helical" evidence="5">
    <location>
        <begin position="534"/>
        <end position="557"/>
    </location>
</feature>
<dbReference type="GO" id="GO:0008233">
    <property type="term" value="F:peptidase activity"/>
    <property type="evidence" value="ECO:0007669"/>
    <property type="project" value="UniProtKB-KW"/>
</dbReference>
<dbReference type="EMBL" id="UOGL01000148">
    <property type="protein sequence ID" value="VAX37888.1"/>
    <property type="molecule type" value="Genomic_DNA"/>
</dbReference>
<feature type="transmembrane region" description="Helical" evidence="5">
    <location>
        <begin position="586"/>
        <end position="604"/>
    </location>
</feature>
<dbReference type="InterPro" id="IPR056739">
    <property type="entry name" value="NfeD_membrane"/>
</dbReference>
<feature type="domain" description="NfeD-like C-terminal" evidence="6">
    <location>
        <begin position="715"/>
        <end position="768"/>
    </location>
</feature>
<feature type="transmembrane region" description="Helical" evidence="5">
    <location>
        <begin position="650"/>
        <end position="671"/>
    </location>
</feature>
<evidence type="ECO:0000256" key="3">
    <source>
        <dbReference type="ARBA" id="ARBA00022989"/>
    </source>
</evidence>
<proteinExistence type="predicted"/>
<dbReference type="PANTHER" id="PTHR33507:SF3">
    <property type="entry name" value="INNER MEMBRANE PROTEIN YBBJ"/>
    <property type="match status" value="1"/>
</dbReference>
<comment type="subcellular location">
    <subcellularLocation>
        <location evidence="1">Membrane</location>
        <topology evidence="1">Multi-pass membrane protein</topology>
    </subcellularLocation>
</comment>
<gene>
    <name evidence="9" type="ORF">MNBD_PLANCTO02-2947</name>
</gene>
<evidence type="ECO:0000256" key="1">
    <source>
        <dbReference type="ARBA" id="ARBA00004141"/>
    </source>
</evidence>
<keyword evidence="2 5" id="KW-0812">Transmembrane</keyword>
<name>A0A3B1DP97_9ZZZZ</name>
<evidence type="ECO:0000256" key="5">
    <source>
        <dbReference type="SAM" id="Phobius"/>
    </source>
</evidence>
<evidence type="ECO:0000313" key="9">
    <source>
        <dbReference type="EMBL" id="VAX37888.1"/>
    </source>
</evidence>
<keyword evidence="9" id="KW-0645">Protease</keyword>
<feature type="domain" description="NfeD integral membrane" evidence="7">
    <location>
        <begin position="544"/>
        <end position="664"/>
    </location>
</feature>